<dbReference type="Pfam" id="PF23499">
    <property type="entry name" value="YnfU"/>
    <property type="match status" value="1"/>
</dbReference>
<sequence length="54" mass="6085">MSFFDYAMQRVGLAANTTVMCPICGHKSTHSTTKVRQQQALLCPKCKSLFVIHR</sequence>
<reference evidence="1" key="1">
    <citation type="journal article" date="2021" name="Proc. Natl. Acad. Sci. U.S.A.">
        <title>A Catalog of Tens of Thousands of Viruses from Human Metagenomes Reveals Hidden Associations with Chronic Diseases.</title>
        <authorList>
            <person name="Tisza M.J."/>
            <person name="Buck C.B."/>
        </authorList>
    </citation>
    <scope>NUCLEOTIDE SEQUENCE</scope>
    <source>
        <strain evidence="1">CtsYA13</strain>
    </source>
</reference>
<organism evidence="1">
    <name type="scientific">Siphoviridae sp. ctsYA13</name>
    <dbReference type="NCBI Taxonomy" id="2825695"/>
    <lineage>
        <taxon>Viruses</taxon>
        <taxon>Duplodnaviria</taxon>
        <taxon>Heunggongvirae</taxon>
        <taxon>Uroviricota</taxon>
        <taxon>Caudoviricetes</taxon>
    </lineage>
</organism>
<dbReference type="InterPro" id="IPR057793">
    <property type="entry name" value="YnfU-like"/>
</dbReference>
<dbReference type="NCBIfam" id="NF038384">
    <property type="entry name" value="zinc_YnfU_fam"/>
    <property type="match status" value="1"/>
</dbReference>
<protein>
    <submittedName>
        <fullName evidence="1">Ribosome, girodazole, girolline, antibiotic complex, 50S</fullName>
    </submittedName>
</protein>
<name>A0A8S5VBS1_9CAUD</name>
<evidence type="ECO:0000313" key="1">
    <source>
        <dbReference type="EMBL" id="DAG04217.1"/>
    </source>
</evidence>
<proteinExistence type="predicted"/>
<dbReference type="EMBL" id="BK016240">
    <property type="protein sequence ID" value="DAG04217.1"/>
    <property type="molecule type" value="Genomic_DNA"/>
</dbReference>
<accession>A0A8S5VBS1</accession>